<dbReference type="RefSeq" id="WP_006681973.1">
    <property type="nucleotide sequence ID" value="NZ_CAFB01000028.1"/>
</dbReference>
<organism evidence="1 2">
    <name type="scientific">Candidatus Glomeribacter gigasporarum BEG34</name>
    <dbReference type="NCBI Taxonomy" id="1070319"/>
    <lineage>
        <taxon>Bacteria</taxon>
        <taxon>Pseudomonadati</taxon>
        <taxon>Pseudomonadota</taxon>
        <taxon>Betaproteobacteria</taxon>
        <taxon>Burkholderiales</taxon>
        <taxon>Burkholderiaceae</taxon>
        <taxon>Candidatus Glomeribacter</taxon>
    </lineage>
</organism>
<comment type="caution">
    <text evidence="1">The sequence shown here is derived from an EMBL/GenBank/DDBJ whole genome shotgun (WGS) entry which is preliminary data.</text>
</comment>
<proteinExistence type="predicted"/>
<accession>G2J7D5</accession>
<name>G2J7D5_9BURK</name>
<sequence length="104" mass="11842">MLCAITFFTLVYQPAAKAVQANFQRAAYDDLYARADVLTDRQLHDELNKLQQQDSAVPGALYHPAHFGEAVRLNLEPNVRMMRYEKIVAWLAGDLPRQSLSINH</sequence>
<keyword evidence="2" id="KW-1185">Reference proteome</keyword>
<protein>
    <submittedName>
        <fullName evidence="1">Putative Fels-2 prophage protein</fullName>
    </submittedName>
</protein>
<dbReference type="OrthoDB" id="9135403at2"/>
<reference evidence="1 2" key="1">
    <citation type="submission" date="2011-08" db="EMBL/GenBank/DDBJ databases">
        <title>The genome of the obligate endobacterium of an arbuscular mycorrhizal fungus reveals an interphylum network of nutritional interactions.</title>
        <authorList>
            <person name="Ghignone S."/>
            <person name="Salvioli A."/>
            <person name="Anca I."/>
            <person name="Lumini E."/>
            <person name="Ortu G."/>
            <person name="Petiti L."/>
            <person name="Cruveiller S."/>
            <person name="Bianciotto V."/>
            <person name="Piffanelli P."/>
            <person name="Lanfranco L."/>
            <person name="Bonfante P."/>
        </authorList>
    </citation>
    <scope>NUCLEOTIDE SEQUENCE [LARGE SCALE GENOMIC DNA]</scope>
    <source>
        <strain evidence="1 2">BEG34</strain>
    </source>
</reference>
<dbReference type="AlphaFoldDB" id="G2J7D5"/>
<dbReference type="EMBL" id="CAFB01000028">
    <property type="protein sequence ID" value="CCD28680.1"/>
    <property type="molecule type" value="Genomic_DNA"/>
</dbReference>
<gene>
    <name evidence="1" type="ORF">CAGGBEG34_120003</name>
</gene>
<evidence type="ECO:0000313" key="1">
    <source>
        <dbReference type="EMBL" id="CCD28680.1"/>
    </source>
</evidence>
<dbReference type="Proteomes" id="UP000054051">
    <property type="component" value="Unassembled WGS sequence"/>
</dbReference>
<evidence type="ECO:0000313" key="2">
    <source>
        <dbReference type="Proteomes" id="UP000054051"/>
    </source>
</evidence>